<dbReference type="RefSeq" id="YP_009008822.1">
    <property type="nucleotide sequence ID" value="NC_023594.2"/>
</dbReference>
<dbReference type="KEGG" id="vg:18505263"/>
<protein>
    <recommendedName>
        <fullName evidence="3">Tail fiber protein</fullName>
    </recommendedName>
</protein>
<dbReference type="EMBL" id="KJ002054">
    <property type="protein sequence ID" value="AHJ10510.1"/>
    <property type="molecule type" value="Genomic_DNA"/>
</dbReference>
<sequence length="380" mass="41011">MALRPKYTHLWAESALPGDIGDADVYVPQNPAYPEQAANQYSVGWYVSPRNDLVKQPHQWVNSWAYTVDLAILELVRSGNQYETTVSYRKGGIVNVEGVWWAAKASGKLKPPHVSQWKKTQFADVDEIQAAVAERNAFLDAHEARTDNPHKVTAAQLSADTKAQTDAKVTAVQGDLNTWKPRKDNPHKVTPAQLGVLPVAGGVFTGRVTFPQIAQVGGSVVGLYGGVMGFTLNAYNFGVQPSTEVPVSNNSELLTTSSYEVMRRRASRRYLKAAPEAHFLLANDVHTVPSGLGGGTLTGPATFSGAALKLEAKQSLTTAVTLTSGTIIARVDGVVTAKVGTLPANILSVFQGTWIADLKLWSTLLTKQQCIHQGVTVWLP</sequence>
<evidence type="ECO:0000313" key="1">
    <source>
        <dbReference type="EMBL" id="AHJ10510.1"/>
    </source>
</evidence>
<evidence type="ECO:0000313" key="2">
    <source>
        <dbReference type="Proteomes" id="UP000019368"/>
    </source>
</evidence>
<organism evidence="1 2">
    <name type="scientific">Shewanella phage Spp001</name>
    <dbReference type="NCBI Taxonomy" id="1445859"/>
    <lineage>
        <taxon>Viruses</taxon>
        <taxon>Duplodnaviria</taxon>
        <taxon>Heunggongvirae</taxon>
        <taxon>Uroviricota</taxon>
        <taxon>Caudoviricetes</taxon>
        <taxon>Chaseviridae</taxon>
        <taxon>Nefertitivirinae</taxon>
        <taxon>Yushanvirus</taxon>
        <taxon>Yushanvirus Spp001</taxon>
    </lineage>
</organism>
<dbReference type="Proteomes" id="UP000019368">
    <property type="component" value="Segment"/>
</dbReference>
<evidence type="ECO:0008006" key="3">
    <source>
        <dbReference type="Google" id="ProtNLM"/>
    </source>
</evidence>
<accession>W6EBS2</accession>
<gene>
    <name evidence="1" type="ORF">Spp001_02</name>
</gene>
<proteinExistence type="predicted"/>
<keyword evidence="2" id="KW-1185">Reference proteome</keyword>
<dbReference type="OrthoDB" id="34119at10239"/>
<reference evidence="1" key="1">
    <citation type="submission" date="2016-09" db="EMBL/GenBank/DDBJ databases">
        <title>The novel Shewanella putrefaciens-infecting bacteriophage Spp001: Ggenome sequence and lytic enzymes.</title>
        <authorList>
            <person name="Han F."/>
        </authorList>
    </citation>
    <scope>NUCLEOTIDE SEQUENCE</scope>
</reference>
<dbReference type="GeneID" id="18505263"/>
<name>W6EBS2_9CAUD</name>